<comment type="catalytic activity">
    <reaction evidence="10">
        <text>L-arginine + 2-oxoglutarate + O2 = guanidine + L-glutamate 5-semialdehyde + succinate + CO2</text>
        <dbReference type="Rhea" id="RHEA:31535"/>
        <dbReference type="ChEBI" id="CHEBI:15379"/>
        <dbReference type="ChEBI" id="CHEBI:16526"/>
        <dbReference type="ChEBI" id="CHEBI:16810"/>
        <dbReference type="ChEBI" id="CHEBI:30031"/>
        <dbReference type="ChEBI" id="CHEBI:30087"/>
        <dbReference type="ChEBI" id="CHEBI:32682"/>
        <dbReference type="ChEBI" id="CHEBI:58066"/>
        <dbReference type="EC" id="1.14.20.7"/>
    </reaction>
</comment>
<dbReference type="Proteomes" id="UP000321058">
    <property type="component" value="Unassembled WGS sequence"/>
</dbReference>
<reference evidence="13 14" key="1">
    <citation type="submission" date="2019-07" db="EMBL/GenBank/DDBJ databases">
        <title>Whole genome shotgun sequence of Reyranella soli NBRC 108950.</title>
        <authorList>
            <person name="Hosoyama A."/>
            <person name="Uohara A."/>
            <person name="Ohji S."/>
            <person name="Ichikawa N."/>
        </authorList>
    </citation>
    <scope>NUCLEOTIDE SEQUENCE [LARGE SCALE GENOMIC DNA]</scope>
    <source>
        <strain evidence="13 14">NBRC 108950</strain>
    </source>
</reference>
<keyword evidence="11" id="KW-0408">Iron</keyword>
<dbReference type="AlphaFoldDB" id="A0A512NNY2"/>
<dbReference type="InterPro" id="IPR026992">
    <property type="entry name" value="DIOX_N"/>
</dbReference>
<keyword evidence="6" id="KW-0266">Ethylene biosynthesis</keyword>
<dbReference type="InterPro" id="IPR027443">
    <property type="entry name" value="IPNS-like_sf"/>
</dbReference>
<dbReference type="PROSITE" id="PS51471">
    <property type="entry name" value="FE2OG_OXY"/>
    <property type="match status" value="1"/>
</dbReference>
<accession>A0A512NNY2</accession>
<evidence type="ECO:0000256" key="3">
    <source>
        <dbReference type="ARBA" id="ARBA00012293"/>
    </source>
</evidence>
<dbReference type="InterPro" id="IPR050231">
    <property type="entry name" value="Iron_ascorbate_oxido_reductase"/>
</dbReference>
<evidence type="ECO:0000256" key="11">
    <source>
        <dbReference type="RuleBase" id="RU003682"/>
    </source>
</evidence>
<gene>
    <name evidence="13" type="ORF">RSO01_78140</name>
</gene>
<dbReference type="PANTHER" id="PTHR47990">
    <property type="entry name" value="2-OXOGLUTARATE (2OG) AND FE(II)-DEPENDENT OXYGENASE SUPERFAMILY PROTEIN-RELATED"/>
    <property type="match status" value="1"/>
</dbReference>
<comment type="cofactor">
    <cofactor evidence="1">
        <name>Fe(2+)</name>
        <dbReference type="ChEBI" id="CHEBI:29033"/>
    </cofactor>
</comment>
<dbReference type="InterPro" id="IPR005123">
    <property type="entry name" value="Oxoglu/Fe-dep_dioxygenase_dom"/>
</dbReference>
<dbReference type="SUPFAM" id="SSF51197">
    <property type="entry name" value="Clavaminate synthase-like"/>
    <property type="match status" value="1"/>
</dbReference>
<evidence type="ECO:0000256" key="4">
    <source>
        <dbReference type="ARBA" id="ARBA00012531"/>
    </source>
</evidence>
<keyword evidence="14" id="KW-1185">Reference proteome</keyword>
<name>A0A512NNY2_9HYPH</name>
<dbReference type="EC" id="1.13.12.19" evidence="4"/>
<sequence>MAKAVVPVIDISPWRDGDPAARRALAAEVDQTCREIGFMVIGGHGVDPGLIDAVETLSRAFFDLPLEEKMRIVRPAPDVTRGYQPFKAEVLARSRGADAAGDLNESLMIGPVDTTDAPYYSAAAAGKHFAANLWPERPAGLRQAYESYYRVMDALAIDLMRLFALALDLPEHYFDASVDRSISRLRVRNYPAPEIAPEPGQLRASAHSDYGSLTILKTEDRPGGLQVLGKDGAWLDVPHLPGCFVVNIGDMLARWTNDRWVSTLHRVVNPPLDRLGESRRQSVVFFQNPNYDAVVSCLPSCADPANPPKYPTTTAGGHLREKFLSTQQAIAYVD</sequence>
<dbReference type="InterPro" id="IPR044861">
    <property type="entry name" value="IPNS-like_FE2OG_OXY"/>
</dbReference>
<evidence type="ECO:0000256" key="2">
    <source>
        <dbReference type="ARBA" id="ARBA00004767"/>
    </source>
</evidence>
<dbReference type="Pfam" id="PF03171">
    <property type="entry name" value="2OG-FeII_Oxy"/>
    <property type="match status" value="1"/>
</dbReference>
<dbReference type="Gene3D" id="2.60.120.330">
    <property type="entry name" value="B-lactam Antibiotic, Isopenicillin N Synthase, Chain"/>
    <property type="match status" value="1"/>
</dbReference>
<protein>
    <recommendedName>
        <fullName evidence="5">2-oxoglutarate-dependent ethylene/succinate-forming enzyme</fullName>
        <ecNumber evidence="4">1.13.12.19</ecNumber>
        <ecNumber evidence="3">1.14.20.7</ecNumber>
    </recommendedName>
    <alternativeName>
        <fullName evidence="7">2-oxoglutarate dioxygenase (ethylene-forming)</fullName>
    </alternativeName>
    <alternativeName>
        <fullName evidence="8">2-oxoglutarate/L-arginine monooxygenase/decarboxylase (succinate-forming)</fullName>
    </alternativeName>
</protein>
<evidence type="ECO:0000256" key="9">
    <source>
        <dbReference type="ARBA" id="ARBA00047725"/>
    </source>
</evidence>
<dbReference type="EMBL" id="BKAJ01000174">
    <property type="protein sequence ID" value="GEP60648.1"/>
    <property type="molecule type" value="Genomic_DNA"/>
</dbReference>
<comment type="caution">
    <text evidence="13">The sequence shown here is derived from an EMBL/GenBank/DDBJ whole genome shotgun (WGS) entry which is preliminary data.</text>
</comment>
<evidence type="ECO:0000256" key="7">
    <source>
        <dbReference type="ARBA" id="ARBA00031011"/>
    </source>
</evidence>
<organism evidence="13 14">
    <name type="scientific">Reyranella soli</name>
    <dbReference type="NCBI Taxonomy" id="1230389"/>
    <lineage>
        <taxon>Bacteria</taxon>
        <taxon>Pseudomonadati</taxon>
        <taxon>Pseudomonadota</taxon>
        <taxon>Alphaproteobacteria</taxon>
        <taxon>Hyphomicrobiales</taxon>
        <taxon>Reyranellaceae</taxon>
        <taxon>Reyranella</taxon>
    </lineage>
</organism>
<dbReference type="PRINTS" id="PR00682">
    <property type="entry name" value="IPNSYNTHASE"/>
</dbReference>
<dbReference type="OrthoDB" id="21825at2"/>
<comment type="pathway">
    <text evidence="2">Alkene biosynthesis; ethylene biosynthesis via 2-oxoglutarate.</text>
</comment>
<keyword evidence="11" id="KW-0560">Oxidoreductase</keyword>
<evidence type="ECO:0000256" key="5">
    <source>
        <dbReference type="ARBA" id="ARBA00019045"/>
    </source>
</evidence>
<dbReference type="Pfam" id="PF14226">
    <property type="entry name" value="DIOX_N"/>
    <property type="match status" value="1"/>
</dbReference>
<keyword evidence="11" id="KW-0479">Metal-binding</keyword>
<evidence type="ECO:0000256" key="10">
    <source>
        <dbReference type="ARBA" id="ARBA00049359"/>
    </source>
</evidence>
<evidence type="ECO:0000256" key="1">
    <source>
        <dbReference type="ARBA" id="ARBA00001954"/>
    </source>
</evidence>
<evidence type="ECO:0000259" key="12">
    <source>
        <dbReference type="PROSITE" id="PS51471"/>
    </source>
</evidence>
<dbReference type="GO" id="GO:0102276">
    <property type="term" value="F:2-oxoglutarate oxygenase/decarboxylase (ethylene-forming) activity"/>
    <property type="evidence" value="ECO:0007669"/>
    <property type="project" value="UniProtKB-EC"/>
</dbReference>
<dbReference type="GO" id="GO:0009693">
    <property type="term" value="P:ethylene biosynthetic process"/>
    <property type="evidence" value="ECO:0007669"/>
    <property type="project" value="UniProtKB-KW"/>
</dbReference>
<dbReference type="RefSeq" id="WP_147155986.1">
    <property type="nucleotide sequence ID" value="NZ_BKAJ01000174.1"/>
</dbReference>
<dbReference type="EC" id="1.14.20.7" evidence="3"/>
<evidence type="ECO:0000256" key="8">
    <source>
        <dbReference type="ARBA" id="ARBA00031282"/>
    </source>
</evidence>
<proteinExistence type="inferred from homology"/>
<evidence type="ECO:0000313" key="13">
    <source>
        <dbReference type="EMBL" id="GEP60648.1"/>
    </source>
</evidence>
<feature type="domain" description="Fe2OG dioxygenase" evidence="12">
    <location>
        <begin position="181"/>
        <end position="289"/>
    </location>
</feature>
<evidence type="ECO:0000256" key="6">
    <source>
        <dbReference type="ARBA" id="ARBA00022666"/>
    </source>
</evidence>
<comment type="catalytic activity">
    <reaction evidence="9">
        <text>2-oxoglutarate + O2 + 2 H(+) = ethene + 3 CO2 + H2O</text>
        <dbReference type="Rhea" id="RHEA:31523"/>
        <dbReference type="ChEBI" id="CHEBI:15377"/>
        <dbReference type="ChEBI" id="CHEBI:15378"/>
        <dbReference type="ChEBI" id="CHEBI:15379"/>
        <dbReference type="ChEBI" id="CHEBI:16526"/>
        <dbReference type="ChEBI" id="CHEBI:16810"/>
        <dbReference type="ChEBI" id="CHEBI:18153"/>
        <dbReference type="EC" id="1.13.12.19"/>
    </reaction>
</comment>
<dbReference type="GO" id="GO:0046872">
    <property type="term" value="F:metal ion binding"/>
    <property type="evidence" value="ECO:0007669"/>
    <property type="project" value="UniProtKB-KW"/>
</dbReference>
<evidence type="ECO:0000313" key="14">
    <source>
        <dbReference type="Proteomes" id="UP000321058"/>
    </source>
</evidence>
<comment type="similarity">
    <text evidence="11">Belongs to the iron/ascorbate-dependent oxidoreductase family.</text>
</comment>